<evidence type="ECO:0000256" key="5">
    <source>
        <dbReference type="ARBA" id="ARBA00023069"/>
    </source>
</evidence>
<dbReference type="Gene3D" id="1.25.40.470">
    <property type="match status" value="2"/>
</dbReference>
<name>A0A8T0EG13_ARGBR</name>
<keyword evidence="6" id="KW-0966">Cell projection</keyword>
<evidence type="ECO:0000256" key="1">
    <source>
        <dbReference type="ARBA" id="ARBA00004138"/>
    </source>
</evidence>
<evidence type="ECO:0000259" key="12">
    <source>
        <dbReference type="Pfam" id="PF24760"/>
    </source>
</evidence>
<dbReference type="GO" id="GO:0036064">
    <property type="term" value="C:ciliary basal body"/>
    <property type="evidence" value="ECO:0007669"/>
    <property type="project" value="TreeGrafter"/>
</dbReference>
<dbReference type="SMART" id="SM00320">
    <property type="entry name" value="WD40"/>
    <property type="match status" value="5"/>
</dbReference>
<evidence type="ECO:0000256" key="8">
    <source>
        <dbReference type="SAM" id="Coils"/>
    </source>
</evidence>
<dbReference type="OMA" id="YAQFMES"/>
<accession>A0A8T0EG13</accession>
<evidence type="ECO:0000256" key="9">
    <source>
        <dbReference type="SAM" id="MobiDB-lite"/>
    </source>
</evidence>
<dbReference type="Pfam" id="PF23383">
    <property type="entry name" value="Beta-prop_IFT140_1st"/>
    <property type="match status" value="1"/>
</dbReference>
<feature type="domain" description="IF140 C-terminal TPR" evidence="12">
    <location>
        <begin position="1281"/>
        <end position="1401"/>
    </location>
</feature>
<gene>
    <name evidence="14" type="ORF">HNY73_019308</name>
</gene>
<keyword evidence="2 7" id="KW-0853">WD repeat</keyword>
<dbReference type="EMBL" id="JABXBU010002228">
    <property type="protein sequence ID" value="KAF8771946.1"/>
    <property type="molecule type" value="Genomic_DNA"/>
</dbReference>
<dbReference type="InterPro" id="IPR056168">
    <property type="entry name" value="TPR_IF140/IFT172/WDR19"/>
</dbReference>
<dbReference type="Pfam" id="PF23385">
    <property type="entry name" value="Beta-prop_IFT140_2nd"/>
    <property type="match status" value="1"/>
</dbReference>
<dbReference type="SUPFAM" id="SSF48452">
    <property type="entry name" value="TPR-like"/>
    <property type="match status" value="2"/>
</dbReference>
<dbReference type="PROSITE" id="PS50294">
    <property type="entry name" value="WD_REPEATS_REGION"/>
    <property type="match status" value="1"/>
</dbReference>
<feature type="coiled-coil region" evidence="8">
    <location>
        <begin position="1291"/>
        <end position="1318"/>
    </location>
</feature>
<comment type="subcellular location">
    <subcellularLocation>
        <location evidence="1">Cell projection</location>
        <location evidence="1">Cilium</location>
    </subcellularLocation>
</comment>
<dbReference type="InterPro" id="IPR001680">
    <property type="entry name" value="WD40_rpt"/>
</dbReference>
<dbReference type="InterPro" id="IPR056155">
    <property type="entry name" value="Beta-prop_IFT140_2nd"/>
</dbReference>
<dbReference type="Proteomes" id="UP000807504">
    <property type="component" value="Unassembled WGS sequence"/>
</dbReference>
<dbReference type="InterPro" id="IPR056154">
    <property type="entry name" value="Beta-prop_IFT140_1st"/>
</dbReference>
<feature type="region of interest" description="Disordered" evidence="9">
    <location>
        <begin position="1438"/>
        <end position="1461"/>
    </location>
</feature>
<sequence length="1461" mass="166788">MALYIDKKIDDPTGGPQKTLLSWHKCFPLMACASYDDSSGGLVSMYKDDSTVIRSKITSRLGIQVTAMAWHPTKKCLLIGWESGDLSIWSELGGREIYSFSKHHNNVISILKFSENGKIFVTGDIDGILNVWKFDAGGSLEILFTRPLKYTVIDIVFRNSNSVSNDSEISRLARAAVDGDEKALNMFSSWQDDGAYDSKLHFFARDDEFDLFVGCQSGIVYYVRSSGYCEGVLQMETSICYLAYYREKDILIVISKSLILAQFTINHDGAVNELGKIKLSGRNTETVVTWAGDGLLAVSAGESSVHLWNVEYGRSTTLTLPSTAPSHQITSISFLASKNILSAGTNQGYVFSWYLMYKEDDDDIIWEVEDILNVSGYIRNFEWCENLEVMGLITTSDVYIISKQKMCFAFDDGISAVQVSARQVVIELVSRDLSVHLLTETEIKAVYLSKNIVALYCNDKLIFYEVNFDDKKTMHLGTFTPASETILLHDQSVYIVNDTRIDIKTFQGTLKAYFTFTKEEGEPFVMDACGNFFVATSTSGIIKLWDISGREAKLLLTSNHVKSVLKDKHIATIKCNNKGNKVSFSARIKTKTGFIHDSSLYVWDTEKNVVSRFDFATGQGIDQDNEALAGNQFGQAINGRYPVQHMWVKEDPRMIVCEAKLLPLPLKKNLASNSFRKLLNKKNSFSEIEKKPESIIASLYVTPEKILIIQDYFMLQDDQANLLGVKIPYFFILQKAKPDEESDDFAKSSSVKNHKTLVQRKTMQNFIGLEDCDKTTKDALLNFSYYFAVGCFDEAFLAIKAIKSESVWHNMARMCVKTKRLDVAKICVGKMGHTYAARALKNAENEPELETKVGILAIHLEMYDEAEELFKSCGRYDWVNKIYQSRGQWEKALEVAEKKDRIHLRDTFYNYANFLEREGEINAAIKFFEKSGTHHFEVPRMLFEDQRALEAYVQKSKDPEIHRWWAQYLESIDEMETALHYYKTAEDYLSLVRLYCYCNNLEKAAEIANETGNRAACFHLGRQFENQDNIKEAIHFFTQARAFTNAIRICKENNMEEQLMNLAMMAGPEEKADVAQYFQQQGQMQNAISLYHKSGNLEYAIELAFQEGEYDLLQKIAAELPPDADPQLLQRCAEFFIQRGKFDTAVNLYIMAKKYEEALSLCVENNVTINEELAEKFTLDKNDTDKKLRNYILEKIGESCMIQENYHLAAKKFTQAGDKIKAMKALLKSGDTERIIFFANVSRQRDIYVMAANYLQTLDWRNGGDIIKHIITFYTKGKALDLLASFYEAYAQDEIDEYQNYEKALEALTEAYKSLSKAPGSANSEKLENLKMKIETVKKFVDIRQLYESNPEDAVKQCRDLLHLENVDAAVRKGDIYGFLIEHFCSHENYKVAYSILEQMQNTMPDVNLPYYIKVDNLKAIYKALDLKPNVQSNFLDTKKSDDLSDNEEIEEEYQSVENRF</sequence>
<evidence type="ECO:0000313" key="15">
    <source>
        <dbReference type="Proteomes" id="UP000807504"/>
    </source>
</evidence>
<reference evidence="14" key="1">
    <citation type="journal article" date="2020" name="bioRxiv">
        <title>Chromosome-level reference genome of the European wasp spider Argiope bruennichi: a resource for studies on range expansion and evolutionary adaptation.</title>
        <authorList>
            <person name="Sheffer M.M."/>
            <person name="Hoppe A."/>
            <person name="Krehenwinkel H."/>
            <person name="Uhl G."/>
            <person name="Kuss A.W."/>
            <person name="Jensen L."/>
            <person name="Jensen C."/>
            <person name="Gillespie R.G."/>
            <person name="Hoff K.J."/>
            <person name="Prost S."/>
        </authorList>
    </citation>
    <scope>NUCLEOTIDE SEQUENCE</scope>
</reference>
<dbReference type="PROSITE" id="PS50082">
    <property type="entry name" value="WD_REPEATS_2"/>
    <property type="match status" value="1"/>
</dbReference>
<evidence type="ECO:0000313" key="14">
    <source>
        <dbReference type="EMBL" id="KAF8771946.1"/>
    </source>
</evidence>
<proteinExistence type="predicted"/>
<feature type="domain" description="IF140/IFT172/WDR19 TPR" evidence="13">
    <location>
        <begin position="790"/>
        <end position="1273"/>
    </location>
</feature>
<evidence type="ECO:0000259" key="13">
    <source>
        <dbReference type="Pfam" id="PF24762"/>
    </source>
</evidence>
<dbReference type="InterPro" id="IPR036322">
    <property type="entry name" value="WD40_repeat_dom_sf"/>
</dbReference>
<keyword evidence="3" id="KW-0677">Repeat</keyword>
<dbReference type="Pfam" id="PF24760">
    <property type="entry name" value="TPR_IF140_C"/>
    <property type="match status" value="1"/>
</dbReference>
<evidence type="ECO:0000256" key="3">
    <source>
        <dbReference type="ARBA" id="ARBA00022737"/>
    </source>
</evidence>
<evidence type="ECO:0000256" key="6">
    <source>
        <dbReference type="ARBA" id="ARBA00023273"/>
    </source>
</evidence>
<dbReference type="FunFam" id="1.25.40.470:FF:000028">
    <property type="entry name" value="Intraflagellar transport protein 140-like protein"/>
    <property type="match status" value="1"/>
</dbReference>
<dbReference type="FunFam" id="1.25.40.470:FF:000015">
    <property type="entry name" value="Intraflagellar transport particle protein 140"/>
    <property type="match status" value="1"/>
</dbReference>
<feature type="compositionally biased region" description="Acidic residues" evidence="9">
    <location>
        <begin position="1444"/>
        <end position="1455"/>
    </location>
</feature>
<evidence type="ECO:0000256" key="4">
    <source>
        <dbReference type="ARBA" id="ARBA00022803"/>
    </source>
</evidence>
<reference evidence="14" key="2">
    <citation type="submission" date="2020-06" db="EMBL/GenBank/DDBJ databases">
        <authorList>
            <person name="Sheffer M."/>
        </authorList>
    </citation>
    <scope>NUCLEOTIDE SEQUENCE</scope>
</reference>
<evidence type="ECO:0000259" key="10">
    <source>
        <dbReference type="Pfam" id="PF23383"/>
    </source>
</evidence>
<dbReference type="InterPro" id="IPR015943">
    <property type="entry name" value="WD40/YVTN_repeat-like_dom_sf"/>
</dbReference>
<dbReference type="PANTHER" id="PTHR15722">
    <property type="entry name" value="IFT140/172-RELATED"/>
    <property type="match status" value="1"/>
</dbReference>
<dbReference type="SUPFAM" id="SSF50978">
    <property type="entry name" value="WD40 repeat-like"/>
    <property type="match status" value="1"/>
</dbReference>
<dbReference type="SUPFAM" id="SSF82171">
    <property type="entry name" value="DPP6 N-terminal domain-like"/>
    <property type="match status" value="1"/>
</dbReference>
<dbReference type="GO" id="GO:0035721">
    <property type="term" value="P:intraciliary retrograde transport"/>
    <property type="evidence" value="ECO:0007669"/>
    <property type="project" value="TreeGrafter"/>
</dbReference>
<evidence type="ECO:0000259" key="11">
    <source>
        <dbReference type="Pfam" id="PF23385"/>
    </source>
</evidence>
<dbReference type="GO" id="GO:0005930">
    <property type="term" value="C:axoneme"/>
    <property type="evidence" value="ECO:0007669"/>
    <property type="project" value="TreeGrafter"/>
</dbReference>
<dbReference type="Gene3D" id="2.130.10.10">
    <property type="entry name" value="YVTN repeat-like/Quinoprotein amine dehydrogenase"/>
    <property type="match status" value="2"/>
</dbReference>
<dbReference type="PANTHER" id="PTHR15722:SF7">
    <property type="entry name" value="INTRAFLAGELLAR TRANSPORT PROTEIN 140 HOMOLOG"/>
    <property type="match status" value="1"/>
</dbReference>
<dbReference type="InterPro" id="IPR056156">
    <property type="entry name" value="TPR_IF140_C"/>
</dbReference>
<protein>
    <submittedName>
        <fullName evidence="14">Intraflagellar transport protein 140 like protein</fullName>
    </submittedName>
</protein>
<keyword evidence="15" id="KW-1185">Reference proteome</keyword>
<feature type="domain" description="IFT140 first beta-propeller" evidence="10">
    <location>
        <begin position="2"/>
        <end position="404"/>
    </location>
</feature>
<evidence type="ECO:0000256" key="7">
    <source>
        <dbReference type="PROSITE-ProRule" id="PRU00221"/>
    </source>
</evidence>
<keyword evidence="8" id="KW-0175">Coiled coil</keyword>
<evidence type="ECO:0000256" key="2">
    <source>
        <dbReference type="ARBA" id="ARBA00022574"/>
    </source>
</evidence>
<dbReference type="Pfam" id="PF24762">
    <property type="entry name" value="TPR_IF140-IFT172"/>
    <property type="match status" value="1"/>
</dbReference>
<dbReference type="OrthoDB" id="10258787at2759"/>
<comment type="caution">
    <text evidence="14">The sequence shown here is derived from an EMBL/GenBank/DDBJ whole genome shotgun (WGS) entry which is preliminary data.</text>
</comment>
<dbReference type="GO" id="GO:0030991">
    <property type="term" value="C:intraciliary transport particle A"/>
    <property type="evidence" value="ECO:0007669"/>
    <property type="project" value="TreeGrafter"/>
</dbReference>
<feature type="repeat" description="WD" evidence="7">
    <location>
        <begin position="101"/>
        <end position="142"/>
    </location>
</feature>
<dbReference type="InterPro" id="IPR011990">
    <property type="entry name" value="TPR-like_helical_dom_sf"/>
</dbReference>
<feature type="domain" description="IFT140 second beta-propeller" evidence="11">
    <location>
        <begin position="413"/>
        <end position="735"/>
    </location>
</feature>
<organism evidence="14 15">
    <name type="scientific">Argiope bruennichi</name>
    <name type="common">Wasp spider</name>
    <name type="synonym">Aranea bruennichi</name>
    <dbReference type="NCBI Taxonomy" id="94029"/>
    <lineage>
        <taxon>Eukaryota</taxon>
        <taxon>Metazoa</taxon>
        <taxon>Ecdysozoa</taxon>
        <taxon>Arthropoda</taxon>
        <taxon>Chelicerata</taxon>
        <taxon>Arachnida</taxon>
        <taxon>Araneae</taxon>
        <taxon>Araneomorphae</taxon>
        <taxon>Entelegynae</taxon>
        <taxon>Araneoidea</taxon>
        <taxon>Araneidae</taxon>
        <taxon>Argiope</taxon>
    </lineage>
</organism>
<keyword evidence="5" id="KW-0969">Cilium</keyword>
<keyword evidence="4" id="KW-0802">TPR repeat</keyword>